<feature type="compositionally biased region" description="Low complexity" evidence="1">
    <location>
        <begin position="246"/>
        <end position="255"/>
    </location>
</feature>
<dbReference type="Proteomes" id="UP001182556">
    <property type="component" value="Unassembled WGS sequence"/>
</dbReference>
<feature type="region of interest" description="Disordered" evidence="1">
    <location>
        <begin position="458"/>
        <end position="491"/>
    </location>
</feature>
<dbReference type="EMBL" id="JAODAN010000011">
    <property type="protein sequence ID" value="KAK1921171.1"/>
    <property type="molecule type" value="Genomic_DNA"/>
</dbReference>
<proteinExistence type="predicted"/>
<keyword evidence="3" id="KW-1185">Reference proteome</keyword>
<feature type="compositionally biased region" description="Pro residues" evidence="1">
    <location>
        <begin position="460"/>
        <end position="475"/>
    </location>
</feature>
<feature type="compositionally biased region" description="Low complexity" evidence="1">
    <location>
        <begin position="819"/>
        <end position="831"/>
    </location>
</feature>
<feature type="compositionally biased region" description="Basic and acidic residues" evidence="1">
    <location>
        <begin position="312"/>
        <end position="323"/>
    </location>
</feature>
<gene>
    <name evidence="2" type="ORF">DB88DRAFT_536514</name>
</gene>
<evidence type="ECO:0000313" key="2">
    <source>
        <dbReference type="EMBL" id="KAK1921171.1"/>
    </source>
</evidence>
<feature type="compositionally biased region" description="Low complexity" evidence="1">
    <location>
        <begin position="124"/>
        <end position="138"/>
    </location>
</feature>
<feature type="compositionally biased region" description="Basic and acidic residues" evidence="1">
    <location>
        <begin position="805"/>
        <end position="817"/>
    </location>
</feature>
<feature type="region of interest" description="Disordered" evidence="1">
    <location>
        <begin position="736"/>
        <end position="785"/>
    </location>
</feature>
<dbReference type="AlphaFoldDB" id="A0AAD9CXY4"/>
<feature type="compositionally biased region" description="Basic and acidic residues" evidence="1">
    <location>
        <begin position="752"/>
        <end position="770"/>
    </location>
</feature>
<feature type="compositionally biased region" description="Basic and acidic residues" evidence="1">
    <location>
        <begin position="87"/>
        <end position="105"/>
    </location>
</feature>
<evidence type="ECO:0000256" key="1">
    <source>
        <dbReference type="SAM" id="MobiDB-lite"/>
    </source>
</evidence>
<evidence type="ECO:0000313" key="3">
    <source>
        <dbReference type="Proteomes" id="UP001182556"/>
    </source>
</evidence>
<sequence>MSQQPRVSIPRHRPGVPTQTPLLDSSTITFFASWRGQLMICGVAILLGGICFVLQEPYAKFRRRRREAISKAREKELISMESIDKVDPAADEVKEREKKGKEKRKDVKKRKGSLLRVPSAANVSGESSLNPSSIESSPVPASKLALPVPKSRSSSCASGRSSTFPSAVSSALPSCPAPPSSGSVPSQTLLEPSPEIHITPSRPSHPLSPDPLDPRDLPLPVSPMAGPSRLSFANGDNDLESIDGDSGSTSESVSSNNMTGEAQREKPKPTPPLNFSIIPEEGYLPVQTPQTTSTKKKKRKGRTAPPGSLPPTERRSIKTEHPDTPSTSRPVGLDSPTVPVTPSRHARKASLTRPPNADLEALLTERERTIESLRAEVGLAKAEEAKARDLVTRMSVTEERLKGDFERARKASQRSDHESRKREGEVSNLNARLSHVSSQFTAALHRINVLESMFRESGQPFPPVSPGLAPGPPGHSPGLAPGLSPGPLPNGHLQPMPSPLPPASPFAMGFGPSPRAVSGGFVPYPSPAMYPSPMLHPHFGHPPNPSPFRRASMTGVDEPSLAGPLTPGHPTANGSGIFPFDLGIMPAPSPAQPMPNGNGPLSAADLRRMSIESSVMKKKKEAAKSGSESGEDSSRGLEALPDVDETGSVHGLGMGELDRGGANGESGSGSSHPSSPSPPTRASMLLTPGSIFLHQPLIQGAETPEEFGAESVSDVSEIKMIPDAENGNLYYTTARRVDSEAGTGSDGASAYEPREKGEHGVDGADGEGDHAQGCFDEPSEMSVGERANVPMFFASIAHTPQQVQEIKRMQQKQEKAIRGSRSSSRQGSVVG</sequence>
<feature type="region of interest" description="Disordered" evidence="1">
    <location>
        <begin position="87"/>
        <end position="360"/>
    </location>
</feature>
<feature type="compositionally biased region" description="Basic and acidic residues" evidence="1">
    <location>
        <begin position="398"/>
        <end position="425"/>
    </location>
</feature>
<feature type="compositionally biased region" description="Low complexity" evidence="1">
    <location>
        <begin position="151"/>
        <end position="186"/>
    </location>
</feature>
<feature type="region of interest" description="Disordered" evidence="1">
    <location>
        <begin position="614"/>
        <end position="688"/>
    </location>
</feature>
<accession>A0AAD9CXY4</accession>
<protein>
    <submittedName>
        <fullName evidence="2">Uncharacterized protein</fullName>
    </submittedName>
</protein>
<name>A0AAD9CXY4_PAPLA</name>
<comment type="caution">
    <text evidence="2">The sequence shown here is derived from an EMBL/GenBank/DDBJ whole genome shotgun (WGS) entry which is preliminary data.</text>
</comment>
<feature type="region of interest" description="Disordered" evidence="1">
    <location>
        <begin position="800"/>
        <end position="831"/>
    </location>
</feature>
<feature type="region of interest" description="Disordered" evidence="1">
    <location>
        <begin position="398"/>
        <end position="427"/>
    </location>
</feature>
<feature type="compositionally biased region" description="Low complexity" evidence="1">
    <location>
        <begin position="476"/>
        <end position="491"/>
    </location>
</feature>
<reference evidence="2" key="1">
    <citation type="submission" date="2023-02" db="EMBL/GenBank/DDBJ databases">
        <title>Identification and recombinant expression of a fungal hydrolase from Papiliotrema laurentii that hydrolyzes apple cutin and clears colloidal polyester polyurethane.</title>
        <authorList>
            <consortium name="DOE Joint Genome Institute"/>
            <person name="Roman V.A."/>
            <person name="Bojanowski C."/>
            <person name="Crable B.R."/>
            <person name="Wagner D.N."/>
            <person name="Hung C.S."/>
            <person name="Nadeau L.J."/>
            <person name="Schratz L."/>
            <person name="Haridas S."/>
            <person name="Pangilinan J."/>
            <person name="Lipzen A."/>
            <person name="Na H."/>
            <person name="Yan M."/>
            <person name="Ng V."/>
            <person name="Grigoriev I.V."/>
            <person name="Spatafora J.W."/>
            <person name="Barlow D."/>
            <person name="Biffinger J."/>
            <person name="Kelley-Loughnane N."/>
            <person name="Varaljay V.A."/>
            <person name="Crookes-Goodson W.J."/>
        </authorList>
    </citation>
    <scope>NUCLEOTIDE SEQUENCE</scope>
    <source>
        <strain evidence="2">5307AH</strain>
    </source>
</reference>
<organism evidence="2 3">
    <name type="scientific">Papiliotrema laurentii</name>
    <name type="common">Cryptococcus laurentii</name>
    <dbReference type="NCBI Taxonomy" id="5418"/>
    <lineage>
        <taxon>Eukaryota</taxon>
        <taxon>Fungi</taxon>
        <taxon>Dikarya</taxon>
        <taxon>Basidiomycota</taxon>
        <taxon>Agaricomycotina</taxon>
        <taxon>Tremellomycetes</taxon>
        <taxon>Tremellales</taxon>
        <taxon>Rhynchogastremaceae</taxon>
        <taxon>Papiliotrema</taxon>
    </lineage>
</organism>